<keyword evidence="8" id="KW-1185">Reference proteome</keyword>
<protein>
    <submittedName>
        <fullName evidence="7">ATP synthase protein I</fullName>
    </submittedName>
</protein>
<dbReference type="Proteomes" id="UP000198305">
    <property type="component" value="Unassembled WGS sequence"/>
</dbReference>
<feature type="transmembrane region" description="Helical" evidence="6">
    <location>
        <begin position="12"/>
        <end position="32"/>
    </location>
</feature>
<dbReference type="EMBL" id="FZOA01000004">
    <property type="protein sequence ID" value="SNR81045.1"/>
    <property type="molecule type" value="Genomic_DNA"/>
</dbReference>
<feature type="transmembrane region" description="Helical" evidence="6">
    <location>
        <begin position="99"/>
        <end position="122"/>
    </location>
</feature>
<evidence type="ECO:0000256" key="6">
    <source>
        <dbReference type="SAM" id="Phobius"/>
    </source>
</evidence>
<evidence type="ECO:0000313" key="8">
    <source>
        <dbReference type="Proteomes" id="UP000198305"/>
    </source>
</evidence>
<sequence length="128" mass="12709">MDALLARVIKRQVLATLVVAGLAFVVLGQYGIGLHGAFSALAGGGSAILGGLAAGMKLKGKTATVGAGSVLVNILIAEAIKIAVIAITLLLVFKFYDKLVPIALIAGLAAAAVVSGAAIFAINEKNNA</sequence>
<evidence type="ECO:0000256" key="5">
    <source>
        <dbReference type="ARBA" id="ARBA00023136"/>
    </source>
</evidence>
<proteinExistence type="predicted"/>
<feature type="transmembrane region" description="Helical" evidence="6">
    <location>
        <begin position="38"/>
        <end position="58"/>
    </location>
</feature>
<name>A0A238ZBZ9_9PROT</name>
<dbReference type="RefSeq" id="WP_089375326.1">
    <property type="nucleotide sequence ID" value="NZ_FZOA01000004.1"/>
</dbReference>
<evidence type="ECO:0000313" key="7">
    <source>
        <dbReference type="EMBL" id="SNR81045.1"/>
    </source>
</evidence>
<dbReference type="GO" id="GO:0005886">
    <property type="term" value="C:plasma membrane"/>
    <property type="evidence" value="ECO:0007669"/>
    <property type="project" value="UniProtKB-SubCell"/>
</dbReference>
<reference evidence="8" key="1">
    <citation type="submission" date="2017-06" db="EMBL/GenBank/DDBJ databases">
        <authorList>
            <person name="Varghese N."/>
            <person name="Submissions S."/>
        </authorList>
    </citation>
    <scope>NUCLEOTIDE SEQUENCE [LARGE SCALE GENOMIC DNA]</scope>
    <source>
        <strain evidence="8">Ca-68</strain>
    </source>
</reference>
<evidence type="ECO:0000256" key="1">
    <source>
        <dbReference type="ARBA" id="ARBA00004651"/>
    </source>
</evidence>
<dbReference type="InterPro" id="IPR005598">
    <property type="entry name" value="ATP_synth_I"/>
</dbReference>
<keyword evidence="5 6" id="KW-0472">Membrane</keyword>
<evidence type="ECO:0000256" key="3">
    <source>
        <dbReference type="ARBA" id="ARBA00022692"/>
    </source>
</evidence>
<comment type="subcellular location">
    <subcellularLocation>
        <location evidence="1">Cell membrane</location>
        <topology evidence="1">Multi-pass membrane protein</topology>
    </subcellularLocation>
</comment>
<keyword evidence="4 6" id="KW-1133">Transmembrane helix</keyword>
<evidence type="ECO:0000256" key="4">
    <source>
        <dbReference type="ARBA" id="ARBA00022989"/>
    </source>
</evidence>
<dbReference type="Pfam" id="PF03899">
    <property type="entry name" value="ATP-synt_I"/>
    <property type="match status" value="1"/>
</dbReference>
<organism evidence="7 8">
    <name type="scientific">Methylobacillus rhizosphaerae</name>
    <dbReference type="NCBI Taxonomy" id="551994"/>
    <lineage>
        <taxon>Bacteria</taxon>
        <taxon>Pseudomonadati</taxon>
        <taxon>Pseudomonadota</taxon>
        <taxon>Betaproteobacteria</taxon>
        <taxon>Nitrosomonadales</taxon>
        <taxon>Methylophilaceae</taxon>
        <taxon>Methylobacillus</taxon>
    </lineage>
</organism>
<evidence type="ECO:0000256" key="2">
    <source>
        <dbReference type="ARBA" id="ARBA00022475"/>
    </source>
</evidence>
<keyword evidence="3 6" id="KW-0812">Transmembrane</keyword>
<feature type="transmembrane region" description="Helical" evidence="6">
    <location>
        <begin position="70"/>
        <end position="93"/>
    </location>
</feature>
<gene>
    <name evidence="7" type="ORF">SAMN05192560_1217</name>
</gene>
<accession>A0A238ZBZ9</accession>
<keyword evidence="2" id="KW-1003">Cell membrane</keyword>
<dbReference type="AlphaFoldDB" id="A0A238ZBZ9"/>